<keyword evidence="2" id="KW-1185">Reference proteome</keyword>
<dbReference type="EMBL" id="JANIBC010000018">
    <property type="protein sequence ID" value="MCQ8186430.1"/>
    <property type="molecule type" value="Genomic_DNA"/>
</dbReference>
<reference evidence="1" key="1">
    <citation type="submission" date="2022-07" db="EMBL/GenBank/DDBJ databases">
        <title>Parvularcula maris sp. nov., an algicidal bacterium isolated from seawater.</title>
        <authorList>
            <person name="Li F."/>
        </authorList>
    </citation>
    <scope>NUCLEOTIDE SEQUENCE</scope>
    <source>
        <strain evidence="1">BGMRC 0090</strain>
    </source>
</reference>
<gene>
    <name evidence="1" type="ORF">NOG11_13685</name>
</gene>
<sequence>MHQRSAPQGAIEPSLRNFLTTEEAAKATGLTVSTLDSYRSLRRKGLDKGPEFVTRGRAVFYPLAAVEAFLATSLEV</sequence>
<accession>A0A9X2LB11</accession>
<evidence type="ECO:0000313" key="2">
    <source>
        <dbReference type="Proteomes" id="UP001142610"/>
    </source>
</evidence>
<dbReference type="AlphaFoldDB" id="A0A9X2LB11"/>
<dbReference type="InterPro" id="IPR009061">
    <property type="entry name" value="DNA-bd_dom_put_sf"/>
</dbReference>
<proteinExistence type="predicted"/>
<protein>
    <submittedName>
        <fullName evidence="1">Helix-turn-helix domain-containing protein</fullName>
    </submittedName>
</protein>
<comment type="caution">
    <text evidence="1">The sequence shown here is derived from an EMBL/GenBank/DDBJ whole genome shotgun (WGS) entry which is preliminary data.</text>
</comment>
<name>A0A9X2LB11_9PROT</name>
<dbReference type="SUPFAM" id="SSF46955">
    <property type="entry name" value="Putative DNA-binding domain"/>
    <property type="match status" value="1"/>
</dbReference>
<evidence type="ECO:0000313" key="1">
    <source>
        <dbReference type="EMBL" id="MCQ8186430.1"/>
    </source>
</evidence>
<dbReference type="RefSeq" id="WP_256620350.1">
    <property type="nucleotide sequence ID" value="NZ_JANIBC010000018.1"/>
</dbReference>
<organism evidence="1 2">
    <name type="scientific">Parvularcula maris</name>
    <dbReference type="NCBI Taxonomy" id="2965077"/>
    <lineage>
        <taxon>Bacteria</taxon>
        <taxon>Pseudomonadati</taxon>
        <taxon>Pseudomonadota</taxon>
        <taxon>Alphaproteobacteria</taxon>
        <taxon>Parvularculales</taxon>
        <taxon>Parvularculaceae</taxon>
        <taxon>Parvularcula</taxon>
    </lineage>
</organism>
<dbReference type="Proteomes" id="UP001142610">
    <property type="component" value="Unassembled WGS sequence"/>
</dbReference>